<dbReference type="AlphaFoldDB" id="A0A0R3UII0"/>
<dbReference type="Proteomes" id="UP000267029">
    <property type="component" value="Unassembled WGS sequence"/>
</dbReference>
<sequence length="223" mass="24357">MGVPSGMEKKRCTSPPGHTALAHSNAATRTHAHYICVAGTTEDTSSLLSHLDVLKELDLRLVCLGPISTDRAEPQPPHPLTKQPVYNKMLISIQSCWQFDMGMVFHGEGLTSQAETIPTFSHSMGDDEDLRRHTANLPGTAGWFSPSVVGQSESQHSITQPLPPPPAPLPSTVSAGANLYPDSIGGYYWPLNSAFHHQHQAFKHCQQYQPGMNTFETSMFTNP</sequence>
<evidence type="ECO:0000313" key="2">
    <source>
        <dbReference type="EMBL" id="VDD81232.1"/>
    </source>
</evidence>
<feature type="region of interest" description="Disordered" evidence="1">
    <location>
        <begin position="1"/>
        <end position="21"/>
    </location>
</feature>
<keyword evidence="3" id="KW-1185">Reference proteome</keyword>
<protein>
    <submittedName>
        <fullName evidence="2">Uncharacterized protein</fullName>
    </submittedName>
</protein>
<reference evidence="2 3" key="1">
    <citation type="submission" date="2018-10" db="EMBL/GenBank/DDBJ databases">
        <authorList>
            <consortium name="Pathogen Informatics"/>
        </authorList>
    </citation>
    <scope>NUCLEOTIDE SEQUENCE [LARGE SCALE GENOMIC DNA]</scope>
</reference>
<dbReference type="EMBL" id="UXSR01005341">
    <property type="protein sequence ID" value="VDD81232.1"/>
    <property type="molecule type" value="Genomic_DNA"/>
</dbReference>
<organism evidence="2 3">
    <name type="scientific">Mesocestoides corti</name>
    <name type="common">Flatworm</name>
    <dbReference type="NCBI Taxonomy" id="53468"/>
    <lineage>
        <taxon>Eukaryota</taxon>
        <taxon>Metazoa</taxon>
        <taxon>Spiralia</taxon>
        <taxon>Lophotrochozoa</taxon>
        <taxon>Platyhelminthes</taxon>
        <taxon>Cestoda</taxon>
        <taxon>Eucestoda</taxon>
        <taxon>Cyclophyllidea</taxon>
        <taxon>Mesocestoididae</taxon>
        <taxon>Mesocestoides</taxon>
    </lineage>
</organism>
<gene>
    <name evidence="2" type="ORF">MCOS_LOCUS7235</name>
</gene>
<evidence type="ECO:0000313" key="3">
    <source>
        <dbReference type="Proteomes" id="UP000267029"/>
    </source>
</evidence>
<evidence type="ECO:0000256" key="1">
    <source>
        <dbReference type="SAM" id="MobiDB-lite"/>
    </source>
</evidence>
<name>A0A0R3UII0_MESCO</name>
<accession>A0A0R3UII0</accession>
<proteinExistence type="predicted"/>